<evidence type="ECO:0000259" key="1">
    <source>
        <dbReference type="Pfam" id="PF01575"/>
    </source>
</evidence>
<gene>
    <name evidence="2" type="ORF">SAMN05216388_1012115</name>
</gene>
<dbReference type="PANTHER" id="PTHR43664">
    <property type="entry name" value="MONOAMINE OXIDASE-RELATED"/>
    <property type="match status" value="1"/>
</dbReference>
<dbReference type="PANTHER" id="PTHR43664:SF1">
    <property type="entry name" value="BETA-METHYLMALYL-COA DEHYDRATASE"/>
    <property type="match status" value="1"/>
</dbReference>
<protein>
    <submittedName>
        <fullName evidence="2">Acyl dehydratase</fullName>
    </submittedName>
</protein>
<feature type="domain" description="MaoC-like" evidence="1">
    <location>
        <begin position="17"/>
        <end position="125"/>
    </location>
</feature>
<name>A0A1H8PPL8_9EURY</name>
<dbReference type="Gene3D" id="3.10.129.10">
    <property type="entry name" value="Hotdog Thioesterase"/>
    <property type="match status" value="1"/>
</dbReference>
<proteinExistence type="predicted"/>
<dbReference type="InterPro" id="IPR052342">
    <property type="entry name" value="MCH/BMMD"/>
</dbReference>
<dbReference type="AlphaFoldDB" id="A0A1H8PPL8"/>
<keyword evidence="3" id="KW-1185">Reference proteome</keyword>
<dbReference type="OrthoDB" id="225748at2157"/>
<dbReference type="EMBL" id="FOCX01000012">
    <property type="protein sequence ID" value="SEO43716.1"/>
    <property type="molecule type" value="Genomic_DNA"/>
</dbReference>
<dbReference type="InterPro" id="IPR029069">
    <property type="entry name" value="HotDog_dom_sf"/>
</dbReference>
<sequence length="150" mass="16743">MPTYYEDIDVGDTEAHGSYEVTEDEILEFAEQYDPQEFHTDPEAAEDTMFGGLAASGWHTAAICMRLLVETMEQAGWASQGARGVDELRWIKPVRPGDELSIEYEVVEKREGDRPGVGEVDSRLTGYNQDDEPVITWIGLGMIEKRAAGE</sequence>
<evidence type="ECO:0000313" key="2">
    <source>
        <dbReference type="EMBL" id="SEO43716.1"/>
    </source>
</evidence>
<dbReference type="Proteomes" id="UP000198775">
    <property type="component" value="Unassembled WGS sequence"/>
</dbReference>
<dbReference type="Pfam" id="PF01575">
    <property type="entry name" value="MaoC_dehydratas"/>
    <property type="match status" value="1"/>
</dbReference>
<dbReference type="CDD" id="cd03454">
    <property type="entry name" value="YdeM"/>
    <property type="match status" value="1"/>
</dbReference>
<accession>A0A1H8PPL8</accession>
<reference evidence="3" key="1">
    <citation type="submission" date="2016-10" db="EMBL/GenBank/DDBJ databases">
        <authorList>
            <person name="Varghese N."/>
            <person name="Submissions S."/>
        </authorList>
    </citation>
    <scope>NUCLEOTIDE SEQUENCE [LARGE SCALE GENOMIC DNA]</scope>
    <source>
        <strain evidence="3">IBRC-M 10043</strain>
    </source>
</reference>
<dbReference type="InterPro" id="IPR002539">
    <property type="entry name" value="MaoC-like_dom"/>
</dbReference>
<organism evidence="2 3">
    <name type="scientific">Halorientalis persicus</name>
    <dbReference type="NCBI Taxonomy" id="1367881"/>
    <lineage>
        <taxon>Archaea</taxon>
        <taxon>Methanobacteriati</taxon>
        <taxon>Methanobacteriota</taxon>
        <taxon>Stenosarchaea group</taxon>
        <taxon>Halobacteria</taxon>
        <taxon>Halobacteriales</taxon>
        <taxon>Haloarculaceae</taxon>
        <taxon>Halorientalis</taxon>
    </lineage>
</organism>
<evidence type="ECO:0000313" key="3">
    <source>
        <dbReference type="Proteomes" id="UP000198775"/>
    </source>
</evidence>
<dbReference type="RefSeq" id="WP_092661095.1">
    <property type="nucleotide sequence ID" value="NZ_FOCX01000012.1"/>
</dbReference>
<dbReference type="SUPFAM" id="SSF54637">
    <property type="entry name" value="Thioesterase/thiol ester dehydrase-isomerase"/>
    <property type="match status" value="1"/>
</dbReference>